<keyword evidence="1" id="KW-0732">Signal</keyword>
<dbReference type="Proteomes" id="UP000284379">
    <property type="component" value="Unassembled WGS sequence"/>
</dbReference>
<accession>A0A413V7V1</accession>
<feature type="signal peptide" evidence="1">
    <location>
        <begin position="1"/>
        <end position="21"/>
    </location>
</feature>
<dbReference type="InterPro" id="IPR021958">
    <property type="entry name" value="DUF3575"/>
</dbReference>
<comment type="caution">
    <text evidence="2">The sequence shown here is derived from an EMBL/GenBank/DDBJ whole genome shotgun (WGS) entry which is preliminary data.</text>
</comment>
<sequence>MKKVFILILVILCTFAVNSKAQKVAVKSNLLYDATTTLNLGLEVGLARKWTLDVPFNYNPWKFNDGARLRHWGVQPEVRYWFCESFRRTFIGVHGHYADFNVGGFPDWSFISENMQNNRYQGHLYGGGISVGHSWILKKRWSLEASVGVGYARIVYEKYPCAECGTKIKDTSKNYFGPTKASLSLIYVIK</sequence>
<dbReference type="EMBL" id="QSGO01000031">
    <property type="protein sequence ID" value="RHB29661.1"/>
    <property type="molecule type" value="Genomic_DNA"/>
</dbReference>
<dbReference type="RefSeq" id="WP_122202288.1">
    <property type="nucleotide sequence ID" value="NZ_CABJFV010000031.1"/>
</dbReference>
<evidence type="ECO:0000313" key="2">
    <source>
        <dbReference type="EMBL" id="RHB29661.1"/>
    </source>
</evidence>
<dbReference type="Pfam" id="PF12099">
    <property type="entry name" value="DUF3575"/>
    <property type="match status" value="1"/>
</dbReference>
<dbReference type="AlphaFoldDB" id="A0A413V7V1"/>
<protein>
    <submittedName>
        <fullName evidence="2">DUF3575 domain-containing protein</fullName>
    </submittedName>
</protein>
<evidence type="ECO:0000313" key="3">
    <source>
        <dbReference type="Proteomes" id="UP000284379"/>
    </source>
</evidence>
<feature type="chain" id="PRO_5019268390" evidence="1">
    <location>
        <begin position="22"/>
        <end position="190"/>
    </location>
</feature>
<reference evidence="2 3" key="1">
    <citation type="submission" date="2018-08" db="EMBL/GenBank/DDBJ databases">
        <title>A genome reference for cultivated species of the human gut microbiota.</title>
        <authorList>
            <person name="Zou Y."/>
            <person name="Xue W."/>
            <person name="Luo G."/>
        </authorList>
    </citation>
    <scope>NUCLEOTIDE SEQUENCE [LARGE SCALE GENOMIC DNA]</scope>
    <source>
        <strain evidence="2 3">AM40-30BH</strain>
    </source>
</reference>
<evidence type="ECO:0000256" key="1">
    <source>
        <dbReference type="SAM" id="SignalP"/>
    </source>
</evidence>
<organism evidence="2 3">
    <name type="scientific">Bacteroides nordii</name>
    <dbReference type="NCBI Taxonomy" id="291645"/>
    <lineage>
        <taxon>Bacteria</taxon>
        <taxon>Pseudomonadati</taxon>
        <taxon>Bacteroidota</taxon>
        <taxon>Bacteroidia</taxon>
        <taxon>Bacteroidales</taxon>
        <taxon>Bacteroidaceae</taxon>
        <taxon>Bacteroides</taxon>
    </lineage>
</organism>
<proteinExistence type="predicted"/>
<name>A0A413V7V1_9BACE</name>
<gene>
    <name evidence="2" type="ORF">DW888_19705</name>
</gene>